<dbReference type="KEGG" id="mbas:ALGA_3559"/>
<protein>
    <submittedName>
        <fullName evidence="1">Uncharacterized protein</fullName>
    </submittedName>
</protein>
<dbReference type="OrthoDB" id="594984at2"/>
<dbReference type="RefSeq" id="WP_096431642.1">
    <property type="nucleotide sequence ID" value="NZ_AP018042.1"/>
</dbReference>
<accession>A0A1Y1CN76</accession>
<organism evidence="1 2">
    <name type="scientific">Labilibaculum antarcticum</name>
    <dbReference type="NCBI Taxonomy" id="1717717"/>
    <lineage>
        <taxon>Bacteria</taxon>
        <taxon>Pseudomonadati</taxon>
        <taxon>Bacteroidota</taxon>
        <taxon>Bacteroidia</taxon>
        <taxon>Marinilabiliales</taxon>
        <taxon>Marinifilaceae</taxon>
        <taxon>Labilibaculum</taxon>
    </lineage>
</organism>
<dbReference type="EMBL" id="AP018042">
    <property type="protein sequence ID" value="BAX81857.1"/>
    <property type="molecule type" value="Genomic_DNA"/>
</dbReference>
<keyword evidence="2" id="KW-1185">Reference proteome</keyword>
<reference evidence="2" key="2">
    <citation type="journal article" date="2020" name="Antonie Van Leeuwenhoek">
        <title>Labilibaculum antarcticum sp. nov., a novel facultative anaerobic, psychrotorelant bacterium isolated from marine sediment of Antarctica.</title>
        <authorList>
            <person name="Watanabe M."/>
            <person name="Kojima H."/>
            <person name="Fukui M."/>
        </authorList>
    </citation>
    <scope>NUCLEOTIDE SEQUENCE [LARGE SCALE GENOMIC DNA]</scope>
    <source>
        <strain evidence="2">SPP2</strain>
    </source>
</reference>
<dbReference type="Proteomes" id="UP000218267">
    <property type="component" value="Chromosome"/>
</dbReference>
<dbReference type="SUPFAM" id="SSF53137">
    <property type="entry name" value="Translational machinery components"/>
    <property type="match status" value="1"/>
</dbReference>
<gene>
    <name evidence="1" type="ORF">ALGA_3559</name>
</gene>
<sequence>MKKNIGVWLDTEKAYIISIEDSGTKVDKIESEIETRMRFEGETKAYSRMGNQFINPATKITHKRRHQLKHYFENITGRLKDAEEIYLFGPAETKVHLAKHISKEAMLKDRIRKVESEDHLTKKQMIACVKKEFDKKSIKVNVRIRH</sequence>
<evidence type="ECO:0000313" key="1">
    <source>
        <dbReference type="EMBL" id="BAX81857.1"/>
    </source>
</evidence>
<evidence type="ECO:0000313" key="2">
    <source>
        <dbReference type="Proteomes" id="UP000218267"/>
    </source>
</evidence>
<name>A0A1Y1CN76_9BACT</name>
<dbReference type="AlphaFoldDB" id="A0A1Y1CN76"/>
<proteinExistence type="predicted"/>
<reference evidence="1 2" key="1">
    <citation type="journal article" date="2018" name="Mar. Genomics">
        <title>Complete genome sequence of Marinifilaceae bacterium strain SPP2, isolated from the Antarctic marine sediment.</title>
        <authorList>
            <person name="Watanabe M."/>
            <person name="Kojima H."/>
            <person name="Fukui M."/>
        </authorList>
    </citation>
    <scope>NUCLEOTIDE SEQUENCE [LARGE SCALE GENOMIC DNA]</scope>
    <source>
        <strain evidence="1 2">SPP2</strain>
    </source>
</reference>